<dbReference type="GO" id="GO:0009231">
    <property type="term" value="P:riboflavin biosynthetic process"/>
    <property type="evidence" value="ECO:0007669"/>
    <property type="project" value="UniProtKB-UniPathway"/>
</dbReference>
<dbReference type="InterPro" id="IPR002180">
    <property type="entry name" value="LS/RS"/>
</dbReference>
<name>A0A382HHR7_9ZZZZ</name>
<dbReference type="PANTHER" id="PTHR21058">
    <property type="entry name" value="6,7-DIMETHYL-8-RIBITYLLUMAZINE SYNTHASE DMRL SYNTHASE LUMAZINE SYNTHASE"/>
    <property type="match status" value="1"/>
</dbReference>
<dbReference type="HAMAP" id="MF_00178">
    <property type="entry name" value="Lumazine_synth"/>
    <property type="match status" value="1"/>
</dbReference>
<dbReference type="EMBL" id="UINC01061288">
    <property type="protein sequence ID" value="SVB86712.1"/>
    <property type="molecule type" value="Genomic_DNA"/>
</dbReference>
<comment type="similarity">
    <text evidence="2">Belongs to the DMRL synthase family.</text>
</comment>
<organism evidence="7">
    <name type="scientific">marine metagenome</name>
    <dbReference type="NCBI Taxonomy" id="408172"/>
    <lineage>
        <taxon>unclassified sequences</taxon>
        <taxon>metagenomes</taxon>
        <taxon>ecological metagenomes</taxon>
    </lineage>
</organism>
<comment type="catalytic activity">
    <reaction evidence="6">
        <text>(2S)-2-hydroxy-3-oxobutyl phosphate + 5-amino-6-(D-ribitylamino)uracil = 6,7-dimethyl-8-(1-D-ribityl)lumazine + phosphate + 2 H2O + H(+)</text>
        <dbReference type="Rhea" id="RHEA:26152"/>
        <dbReference type="ChEBI" id="CHEBI:15377"/>
        <dbReference type="ChEBI" id="CHEBI:15378"/>
        <dbReference type="ChEBI" id="CHEBI:15934"/>
        <dbReference type="ChEBI" id="CHEBI:43474"/>
        <dbReference type="ChEBI" id="CHEBI:58201"/>
        <dbReference type="ChEBI" id="CHEBI:58830"/>
        <dbReference type="EC" id="2.5.1.78"/>
    </reaction>
</comment>
<dbReference type="GO" id="GO:0000906">
    <property type="term" value="F:6,7-dimethyl-8-ribityllumazine synthase activity"/>
    <property type="evidence" value="ECO:0007669"/>
    <property type="project" value="UniProtKB-EC"/>
</dbReference>
<evidence type="ECO:0000256" key="2">
    <source>
        <dbReference type="ARBA" id="ARBA00007424"/>
    </source>
</evidence>
<dbReference type="GO" id="GO:0009349">
    <property type="term" value="C:riboflavin synthase complex"/>
    <property type="evidence" value="ECO:0007669"/>
    <property type="project" value="InterPro"/>
</dbReference>
<evidence type="ECO:0000256" key="1">
    <source>
        <dbReference type="ARBA" id="ARBA00004917"/>
    </source>
</evidence>
<feature type="non-terminal residue" evidence="7">
    <location>
        <position position="1"/>
    </location>
</feature>
<dbReference type="CDD" id="cd09209">
    <property type="entry name" value="Lumazine_synthase-I"/>
    <property type="match status" value="1"/>
</dbReference>
<dbReference type="PANTHER" id="PTHR21058:SF0">
    <property type="entry name" value="6,7-DIMETHYL-8-RIBITYLLUMAZINE SYNTHASE"/>
    <property type="match status" value="1"/>
</dbReference>
<comment type="pathway">
    <text evidence="1">Cofactor biosynthesis; riboflavin biosynthesis; riboflavin from 2-hydroxy-3-oxobutyl phosphate and 5-amino-6-(D-ribitylamino)uracil: step 1/2.</text>
</comment>
<dbReference type="AlphaFoldDB" id="A0A382HHR7"/>
<evidence type="ECO:0000256" key="3">
    <source>
        <dbReference type="ARBA" id="ARBA00012664"/>
    </source>
</evidence>
<reference evidence="7" key="1">
    <citation type="submission" date="2018-05" db="EMBL/GenBank/DDBJ databases">
        <authorList>
            <person name="Lanie J.A."/>
            <person name="Ng W.-L."/>
            <person name="Kazmierczak K.M."/>
            <person name="Andrzejewski T.M."/>
            <person name="Davidsen T.M."/>
            <person name="Wayne K.J."/>
            <person name="Tettelin H."/>
            <person name="Glass J.I."/>
            <person name="Rusch D."/>
            <person name="Podicherti R."/>
            <person name="Tsui H.-C.T."/>
            <person name="Winkler M.E."/>
        </authorList>
    </citation>
    <scope>NUCLEOTIDE SEQUENCE</scope>
</reference>
<evidence type="ECO:0000313" key="7">
    <source>
        <dbReference type="EMBL" id="SVB86712.1"/>
    </source>
</evidence>
<protein>
    <recommendedName>
        <fullName evidence="3">6,7-dimethyl-8-ribityllumazine synthase</fullName>
        <ecNumber evidence="3">2.5.1.78</ecNumber>
    </recommendedName>
</protein>
<dbReference type="Gene3D" id="3.40.50.960">
    <property type="entry name" value="Lumazine/riboflavin synthase"/>
    <property type="match status" value="1"/>
</dbReference>
<dbReference type="EC" id="2.5.1.78" evidence="3"/>
<proteinExistence type="inferred from homology"/>
<evidence type="ECO:0000256" key="6">
    <source>
        <dbReference type="ARBA" id="ARBA00048785"/>
    </source>
</evidence>
<dbReference type="InterPro" id="IPR034964">
    <property type="entry name" value="LS"/>
</dbReference>
<accession>A0A382HHR7</accession>
<keyword evidence="5" id="KW-0808">Transferase</keyword>
<evidence type="ECO:0000256" key="4">
    <source>
        <dbReference type="ARBA" id="ARBA00022619"/>
    </source>
</evidence>
<evidence type="ECO:0000256" key="5">
    <source>
        <dbReference type="ARBA" id="ARBA00022679"/>
    </source>
</evidence>
<sequence length="160" mass="17241">VTQEIIGSIDGKGLRIGIAIARFNGTVTRRLLKGALNGLRVHNMLDENISIVWVPGSLELAVVVREMALSGKYDGLIALGCVIRGDTTHYDVVVEQSSSALGNIPLETGIPVVMGLLTVENLQQALSRSGDDRSNKGYYCSETVLEMANLMKDFKAGRSH</sequence>
<gene>
    <name evidence="7" type="ORF">METZ01_LOCUS239566</name>
</gene>
<dbReference type="SUPFAM" id="SSF52121">
    <property type="entry name" value="Lumazine synthase"/>
    <property type="match status" value="1"/>
</dbReference>
<keyword evidence="4" id="KW-0686">Riboflavin biosynthesis</keyword>
<dbReference type="InterPro" id="IPR036467">
    <property type="entry name" value="LS/RS_sf"/>
</dbReference>
<dbReference type="NCBIfam" id="TIGR00114">
    <property type="entry name" value="lumazine-synth"/>
    <property type="match status" value="1"/>
</dbReference>
<dbReference type="UniPathway" id="UPA00275">
    <property type="reaction ID" value="UER00404"/>
</dbReference>
<dbReference type="Pfam" id="PF00885">
    <property type="entry name" value="DMRL_synthase"/>
    <property type="match status" value="1"/>
</dbReference>